<dbReference type="Gramene" id="EOY02769">
    <property type="protein sequence ID" value="EOY02769"/>
    <property type="gene ID" value="TCM_017169"/>
</dbReference>
<reference evidence="1 2" key="1">
    <citation type="journal article" date="2013" name="Genome Biol.">
        <title>The genome sequence of the most widely cultivated cacao type and its use to identify candidate genes regulating pod color.</title>
        <authorList>
            <person name="Motamayor J.C."/>
            <person name="Mockaitis K."/>
            <person name="Schmutz J."/>
            <person name="Haiminen N."/>
            <person name="Iii D.L."/>
            <person name="Cornejo O."/>
            <person name="Findley S.D."/>
            <person name="Zheng P."/>
            <person name="Utro F."/>
            <person name="Royaert S."/>
            <person name="Saski C."/>
            <person name="Jenkins J."/>
            <person name="Podicheti R."/>
            <person name="Zhao M."/>
            <person name="Scheffler B.E."/>
            <person name="Stack J.C."/>
            <person name="Feltus F.A."/>
            <person name="Mustiga G.M."/>
            <person name="Amores F."/>
            <person name="Phillips W."/>
            <person name="Marelli J.P."/>
            <person name="May G.D."/>
            <person name="Shapiro H."/>
            <person name="Ma J."/>
            <person name="Bustamante C.D."/>
            <person name="Schnell R.J."/>
            <person name="Main D."/>
            <person name="Gilbert D."/>
            <person name="Parida L."/>
            <person name="Kuhn D.N."/>
        </authorList>
    </citation>
    <scope>NUCLEOTIDE SEQUENCE [LARGE SCALE GENOMIC DNA]</scope>
    <source>
        <strain evidence="2">cv. Matina 1-6</strain>
    </source>
</reference>
<gene>
    <name evidence="1" type="ORF">TCM_017169</name>
</gene>
<sequence length="82" mass="9421">MLKGRIPACRGQRIPTWLVLSLKSNLFHENILSQLSGSIPILHRKPDMHSITFSKGNHKSHIRKIVMISKKSRKSHIKCILE</sequence>
<name>A0A061EKG6_THECC</name>
<dbReference type="EMBL" id="CM001882">
    <property type="protein sequence ID" value="EOY02769.1"/>
    <property type="molecule type" value="Genomic_DNA"/>
</dbReference>
<organism evidence="1 2">
    <name type="scientific">Theobroma cacao</name>
    <name type="common">Cacao</name>
    <name type="synonym">Cocoa</name>
    <dbReference type="NCBI Taxonomy" id="3641"/>
    <lineage>
        <taxon>Eukaryota</taxon>
        <taxon>Viridiplantae</taxon>
        <taxon>Streptophyta</taxon>
        <taxon>Embryophyta</taxon>
        <taxon>Tracheophyta</taxon>
        <taxon>Spermatophyta</taxon>
        <taxon>Magnoliopsida</taxon>
        <taxon>eudicotyledons</taxon>
        <taxon>Gunneridae</taxon>
        <taxon>Pentapetalae</taxon>
        <taxon>rosids</taxon>
        <taxon>malvids</taxon>
        <taxon>Malvales</taxon>
        <taxon>Malvaceae</taxon>
        <taxon>Byttnerioideae</taxon>
        <taxon>Theobroma</taxon>
    </lineage>
</organism>
<accession>A0A061EKG6</accession>
<keyword evidence="2" id="KW-1185">Reference proteome</keyword>
<dbReference type="HOGENOM" id="CLU_2563021_0_0_1"/>
<protein>
    <submittedName>
        <fullName evidence="1">Uncharacterized protein</fullName>
    </submittedName>
</protein>
<evidence type="ECO:0000313" key="1">
    <source>
        <dbReference type="EMBL" id="EOY02769.1"/>
    </source>
</evidence>
<dbReference type="Proteomes" id="UP000026915">
    <property type="component" value="Chromosome 4"/>
</dbReference>
<evidence type="ECO:0000313" key="2">
    <source>
        <dbReference type="Proteomes" id="UP000026915"/>
    </source>
</evidence>
<dbReference type="InParanoid" id="A0A061EKG6"/>
<proteinExistence type="predicted"/>
<dbReference type="AlphaFoldDB" id="A0A061EKG6"/>